<organism evidence="8 9">
    <name type="scientific">Sphingobacterium puteale</name>
    <dbReference type="NCBI Taxonomy" id="2420510"/>
    <lineage>
        <taxon>Bacteria</taxon>
        <taxon>Pseudomonadati</taxon>
        <taxon>Bacteroidota</taxon>
        <taxon>Sphingobacteriia</taxon>
        <taxon>Sphingobacteriales</taxon>
        <taxon>Sphingobacteriaceae</taxon>
        <taxon>Sphingobacterium</taxon>
    </lineage>
</organism>
<dbReference type="InterPro" id="IPR051795">
    <property type="entry name" value="Glycosyl_Hydrlase_43"/>
</dbReference>
<evidence type="ECO:0000313" key="9">
    <source>
        <dbReference type="Proteomes" id="UP000282423"/>
    </source>
</evidence>
<dbReference type="Pfam" id="PF17851">
    <property type="entry name" value="GH43_C2"/>
    <property type="match status" value="1"/>
</dbReference>
<dbReference type="Pfam" id="PF04616">
    <property type="entry name" value="Glyco_hydro_43"/>
    <property type="match status" value="1"/>
</dbReference>
<protein>
    <submittedName>
        <fullName evidence="8">Glycoside hydrolase family 43 protein</fullName>
    </submittedName>
</protein>
<keyword evidence="2 6" id="KW-0378">Hydrolase</keyword>
<sequence>MKGIKFFWILFVLFLTNQQLIAQIDSIHNPVLPGFNPDPCIVNVNDDYYIVTSSFEWFPGIPIYHSKDLINWNQIGHVLTRKSQLDMRGIGDSDGIFAPSITYHKGLYYVIFTTVQDGVNWSLKGYPNYIVTARDPKGPWSEPVLVNSLGFDPFLFIDDNEEAYVLFRTFDHRPGKPASAGIGMHSIDLKTFQPIGEPKLIYTGWNRNSAEGPKLLKKDGYYYLFTAEGGTSYEHYEAVARSKSIWGEYERSPQIFYTTRGDSSSSIQKAGHGTVFSTPNGEWYTTHLGSRPLSSLGACPLGRETFIQKVRWNAGAWPVLDNTTGFPEEAVVAPVKATGNKREKELYTFFDSFDSKKIDVSFQTLREPWDKSWLNLERKKGTLALKGRRALGSRFDQSLVVRRLTSLTQTYETALEFDPKDFRHLAGLACYYDTKHFFSLGLTVDDHGDRQLVLTGVDKTYKQLAFKGLEGSEAKVRLKVSFSNKHFQFYFSTKEGEWDKIGPEIQSSILSDDYTDGFTGAMVGLFSQDMLYEREWAYFDYLKVY</sequence>
<dbReference type="RefSeq" id="WP_121125682.1">
    <property type="nucleotide sequence ID" value="NZ_RBWS01000014.1"/>
</dbReference>
<dbReference type="Gene3D" id="2.60.120.200">
    <property type="match status" value="1"/>
</dbReference>
<dbReference type="InterPro" id="IPR041542">
    <property type="entry name" value="GH43_C2"/>
</dbReference>
<dbReference type="InterPro" id="IPR023296">
    <property type="entry name" value="Glyco_hydro_beta-prop_sf"/>
</dbReference>
<evidence type="ECO:0000256" key="1">
    <source>
        <dbReference type="ARBA" id="ARBA00009865"/>
    </source>
</evidence>
<reference evidence="8 9" key="1">
    <citation type="submission" date="2018-10" db="EMBL/GenBank/DDBJ databases">
        <title>Sphingobacterium sp. M05W1-28.</title>
        <authorList>
            <person name="Cai H."/>
        </authorList>
    </citation>
    <scope>NUCLEOTIDE SEQUENCE [LARGE SCALE GENOMIC DNA]</scope>
    <source>
        <strain evidence="8 9">M05W1-28</strain>
    </source>
</reference>
<dbReference type="Gene3D" id="2.115.10.20">
    <property type="entry name" value="Glycosyl hydrolase domain, family 43"/>
    <property type="match status" value="1"/>
</dbReference>
<evidence type="ECO:0000256" key="6">
    <source>
        <dbReference type="RuleBase" id="RU361187"/>
    </source>
</evidence>
<dbReference type="InterPro" id="IPR006710">
    <property type="entry name" value="Glyco_hydro_43"/>
</dbReference>
<evidence type="ECO:0000259" key="7">
    <source>
        <dbReference type="Pfam" id="PF17851"/>
    </source>
</evidence>
<dbReference type="AlphaFoldDB" id="A0A420VUV3"/>
<dbReference type="GO" id="GO:0005975">
    <property type="term" value="P:carbohydrate metabolic process"/>
    <property type="evidence" value="ECO:0007669"/>
    <property type="project" value="InterPro"/>
</dbReference>
<keyword evidence="3 6" id="KW-0326">Glycosidase</keyword>
<feature type="domain" description="Beta-xylosidase C-terminal Concanavalin A-like" evidence="7">
    <location>
        <begin position="351"/>
        <end position="544"/>
    </location>
</feature>
<comment type="caution">
    <text evidence="8">The sequence shown here is derived from an EMBL/GenBank/DDBJ whole genome shotgun (WGS) entry which is preliminary data.</text>
</comment>
<dbReference type="PANTHER" id="PTHR42812:SF12">
    <property type="entry name" value="BETA-XYLOSIDASE-RELATED"/>
    <property type="match status" value="1"/>
</dbReference>
<name>A0A420VUV3_9SPHI</name>
<gene>
    <name evidence="8" type="ORF">D7322_18275</name>
</gene>
<evidence type="ECO:0000256" key="2">
    <source>
        <dbReference type="ARBA" id="ARBA00022801"/>
    </source>
</evidence>
<comment type="similarity">
    <text evidence="1 6">Belongs to the glycosyl hydrolase 43 family.</text>
</comment>
<feature type="active site" description="Proton donor" evidence="4">
    <location>
        <position position="211"/>
    </location>
</feature>
<dbReference type="SUPFAM" id="SSF49899">
    <property type="entry name" value="Concanavalin A-like lectins/glucanases"/>
    <property type="match status" value="1"/>
</dbReference>
<dbReference type="SUPFAM" id="SSF75005">
    <property type="entry name" value="Arabinanase/levansucrase/invertase"/>
    <property type="match status" value="1"/>
</dbReference>
<dbReference type="PANTHER" id="PTHR42812">
    <property type="entry name" value="BETA-XYLOSIDASE"/>
    <property type="match status" value="1"/>
</dbReference>
<dbReference type="OrthoDB" id="9801455at2"/>
<accession>A0A420VUV3</accession>
<evidence type="ECO:0000256" key="4">
    <source>
        <dbReference type="PIRSR" id="PIRSR606710-1"/>
    </source>
</evidence>
<dbReference type="GO" id="GO:0004553">
    <property type="term" value="F:hydrolase activity, hydrolyzing O-glycosyl compounds"/>
    <property type="evidence" value="ECO:0007669"/>
    <property type="project" value="InterPro"/>
</dbReference>
<evidence type="ECO:0000256" key="5">
    <source>
        <dbReference type="PIRSR" id="PIRSR606710-2"/>
    </source>
</evidence>
<feature type="active site" description="Proton acceptor" evidence="4">
    <location>
        <position position="38"/>
    </location>
</feature>
<evidence type="ECO:0000256" key="3">
    <source>
        <dbReference type="ARBA" id="ARBA00023295"/>
    </source>
</evidence>
<feature type="site" description="Important for catalytic activity, responsible for pKa modulation of the active site Glu and correct orientation of both the proton donor and substrate" evidence="5">
    <location>
        <position position="152"/>
    </location>
</feature>
<keyword evidence="9" id="KW-1185">Reference proteome</keyword>
<evidence type="ECO:0000313" key="8">
    <source>
        <dbReference type="EMBL" id="RKO70126.1"/>
    </source>
</evidence>
<dbReference type="EMBL" id="RBWS01000014">
    <property type="protein sequence ID" value="RKO70126.1"/>
    <property type="molecule type" value="Genomic_DNA"/>
</dbReference>
<dbReference type="Proteomes" id="UP000282423">
    <property type="component" value="Unassembled WGS sequence"/>
</dbReference>
<dbReference type="InterPro" id="IPR013320">
    <property type="entry name" value="ConA-like_dom_sf"/>
</dbReference>
<proteinExistence type="inferred from homology"/>